<dbReference type="Gene3D" id="3.40.50.300">
    <property type="entry name" value="P-loop containing nucleotide triphosphate hydrolases"/>
    <property type="match status" value="1"/>
</dbReference>
<protein>
    <recommendedName>
        <fullName evidence="2">uridine/cytidine kinase</fullName>
        <ecNumber evidence="2">2.7.1.48</ecNumber>
    </recommendedName>
</protein>
<evidence type="ECO:0000256" key="2">
    <source>
        <dbReference type="ARBA" id="ARBA00012137"/>
    </source>
</evidence>
<dbReference type="GO" id="GO:0044206">
    <property type="term" value="P:UMP salvage"/>
    <property type="evidence" value="ECO:0007669"/>
    <property type="project" value="UniProtKB-UniPathway"/>
</dbReference>
<keyword evidence="5 8" id="KW-0418">Kinase</keyword>
<organism evidence="8">
    <name type="scientific">Prorocentrum minimum</name>
    <name type="common">Dinoflagellate</name>
    <name type="synonym">Exuviaella minima</name>
    <dbReference type="NCBI Taxonomy" id="39449"/>
    <lineage>
        <taxon>Eukaryota</taxon>
        <taxon>Sar</taxon>
        <taxon>Alveolata</taxon>
        <taxon>Dinophyceae</taxon>
        <taxon>Prorocentrales</taxon>
        <taxon>Prorocentraceae</taxon>
        <taxon>Prorocentrum</taxon>
    </lineage>
</organism>
<dbReference type="InterPro" id="IPR006083">
    <property type="entry name" value="PRK/URK"/>
</dbReference>
<evidence type="ECO:0000256" key="3">
    <source>
        <dbReference type="ARBA" id="ARBA00022679"/>
    </source>
</evidence>
<accession>A9P6Q2</accession>
<dbReference type="GO" id="GO:0005524">
    <property type="term" value="F:ATP binding"/>
    <property type="evidence" value="ECO:0007669"/>
    <property type="project" value="InterPro"/>
</dbReference>
<evidence type="ECO:0000313" key="8">
    <source>
        <dbReference type="EMBL" id="ABX80189.1"/>
    </source>
</evidence>
<dbReference type="InterPro" id="IPR000764">
    <property type="entry name" value="Uridine_kinase-like"/>
</dbReference>
<dbReference type="CDD" id="cd02023">
    <property type="entry name" value="UMPK"/>
    <property type="match status" value="1"/>
</dbReference>
<evidence type="ECO:0000256" key="5">
    <source>
        <dbReference type="ARBA" id="ARBA00022777"/>
    </source>
</evidence>
<evidence type="ECO:0000259" key="7">
    <source>
        <dbReference type="Pfam" id="PF00485"/>
    </source>
</evidence>
<evidence type="ECO:0000256" key="6">
    <source>
        <dbReference type="SAM" id="SignalP"/>
    </source>
</evidence>
<proteinExistence type="evidence at transcript level"/>
<dbReference type="EC" id="2.7.1.48" evidence="2"/>
<evidence type="ECO:0000256" key="4">
    <source>
        <dbReference type="ARBA" id="ARBA00022741"/>
    </source>
</evidence>
<dbReference type="GO" id="GO:0004849">
    <property type="term" value="F:uridine kinase activity"/>
    <property type="evidence" value="ECO:0007669"/>
    <property type="project" value="UniProtKB-EC"/>
</dbReference>
<dbReference type="UniPathway" id="UPA00574">
    <property type="reaction ID" value="UER00637"/>
</dbReference>
<keyword evidence="3" id="KW-0808">Transferase</keyword>
<dbReference type="PRINTS" id="PR00988">
    <property type="entry name" value="URIDINKINASE"/>
</dbReference>
<dbReference type="EMBL" id="EF134373">
    <property type="protein sequence ID" value="ABX80189.1"/>
    <property type="molecule type" value="mRNA"/>
</dbReference>
<dbReference type="InterPro" id="IPR027417">
    <property type="entry name" value="P-loop_NTPase"/>
</dbReference>
<dbReference type="Pfam" id="PF00485">
    <property type="entry name" value="PRK"/>
    <property type="match status" value="1"/>
</dbReference>
<reference evidence="8" key="1">
    <citation type="journal article" date="2007" name="Proc. Natl. Acad. Sci. U.S.A.">
        <title>Spliced leader RNA trans-splicing in dinoflagellates.</title>
        <authorList>
            <person name="Zhang H."/>
            <person name="Hou Y."/>
            <person name="Miranda L."/>
            <person name="Campbell D.A."/>
            <person name="Sturm N.R."/>
            <person name="Gaasterland T."/>
            <person name="Lin S."/>
        </authorList>
    </citation>
    <scope>NUCLEOTIDE SEQUENCE</scope>
    <source>
        <strain evidence="8">Pmi-5p-11</strain>
    </source>
</reference>
<dbReference type="NCBIfam" id="NF004018">
    <property type="entry name" value="PRK05480.1"/>
    <property type="match status" value="1"/>
</dbReference>
<feature type="signal peptide" evidence="6">
    <location>
        <begin position="1"/>
        <end position="23"/>
    </location>
</feature>
<keyword evidence="4" id="KW-0547">Nucleotide-binding</keyword>
<feature type="chain" id="PRO_5002739364" description="uridine/cytidine kinase" evidence="6">
    <location>
        <begin position="24"/>
        <end position="235"/>
    </location>
</feature>
<dbReference type="PANTHER" id="PTHR10285">
    <property type="entry name" value="URIDINE KINASE"/>
    <property type="match status" value="1"/>
</dbReference>
<evidence type="ECO:0000256" key="1">
    <source>
        <dbReference type="ARBA" id="ARBA00004690"/>
    </source>
</evidence>
<name>A9P6Q2_PROMN</name>
<keyword evidence="6" id="KW-0732">Signal</keyword>
<dbReference type="AlphaFoldDB" id="A9P6Q2"/>
<comment type="pathway">
    <text evidence="1">Pyrimidine metabolism; UMP biosynthesis via salvage pathway; UMP from uridine: step 1/1.</text>
</comment>
<sequence>MLEMYKIHMLGILIVVLFRTSAAGPSVVVALAGGSGAGKSYIGTYVKKVFGHANVSILSHDRYYKDQAHLHPEERARLNFDHPDMLESSLMLEHIQGLQRGETVDVPVYDFQTHSRLGYQQITPAPLVLVDGILVLAETVLSQAFDIRIYVDTPADIRLLRRIKRDLVERGRSVESVLQQYQDTVRPMHELFVESSKARADVIVSGTEGERFEPLVTLLAARTGLVRSSFVKDEL</sequence>
<dbReference type="SUPFAM" id="SSF52540">
    <property type="entry name" value="P-loop containing nucleoside triphosphate hydrolases"/>
    <property type="match status" value="1"/>
</dbReference>
<feature type="domain" description="Phosphoribulokinase/uridine kinase" evidence="7">
    <location>
        <begin position="28"/>
        <end position="205"/>
    </location>
</feature>